<keyword evidence="2" id="KW-0560">Oxidoreductase</keyword>
<name>A0A1Y2K015_9PROT</name>
<dbReference type="EMBL" id="LVJN01000021">
    <property type="protein sequence ID" value="OSM00083.1"/>
    <property type="molecule type" value="Genomic_DNA"/>
</dbReference>
<dbReference type="InterPro" id="IPR002347">
    <property type="entry name" value="SDR_fam"/>
</dbReference>
<dbReference type="PRINTS" id="PR00080">
    <property type="entry name" value="SDRFAMILY"/>
</dbReference>
<organism evidence="3 4">
    <name type="scientific">Magnetofaba australis IT-1</name>
    <dbReference type="NCBI Taxonomy" id="1434232"/>
    <lineage>
        <taxon>Bacteria</taxon>
        <taxon>Pseudomonadati</taxon>
        <taxon>Pseudomonadota</taxon>
        <taxon>Magnetococcia</taxon>
        <taxon>Magnetococcales</taxon>
        <taxon>Magnetococcaceae</taxon>
        <taxon>Magnetofaba</taxon>
    </lineage>
</organism>
<dbReference type="Gene3D" id="3.40.50.720">
    <property type="entry name" value="NAD(P)-binding Rossmann-like Domain"/>
    <property type="match status" value="1"/>
</dbReference>
<dbReference type="GO" id="GO:0016491">
    <property type="term" value="F:oxidoreductase activity"/>
    <property type="evidence" value="ECO:0007669"/>
    <property type="project" value="UniProtKB-KW"/>
</dbReference>
<dbReference type="PROSITE" id="PS00061">
    <property type="entry name" value="ADH_SHORT"/>
    <property type="match status" value="1"/>
</dbReference>
<gene>
    <name evidence="3" type="ORF">MAIT1_00507</name>
</gene>
<comment type="caution">
    <text evidence="3">The sequence shown here is derived from an EMBL/GenBank/DDBJ whole genome shotgun (WGS) entry which is preliminary data.</text>
</comment>
<dbReference type="InterPro" id="IPR036291">
    <property type="entry name" value="NAD(P)-bd_dom_sf"/>
</dbReference>
<reference evidence="3 4" key="1">
    <citation type="journal article" date="2016" name="BMC Genomics">
        <title>Combined genomic and structural analyses of a cultured magnetotactic bacterium reveals its niche adaptation to a dynamic environment.</title>
        <authorList>
            <person name="Araujo A.C."/>
            <person name="Morillo V."/>
            <person name="Cypriano J."/>
            <person name="Teixeira L.C."/>
            <person name="Leao P."/>
            <person name="Lyra S."/>
            <person name="Almeida L.G."/>
            <person name="Bazylinski D.A."/>
            <person name="Vasconcellos A.T."/>
            <person name="Abreu F."/>
            <person name="Lins U."/>
        </authorList>
    </citation>
    <scope>NUCLEOTIDE SEQUENCE [LARGE SCALE GENOMIC DNA]</scope>
    <source>
        <strain evidence="3 4">IT-1</strain>
    </source>
</reference>
<dbReference type="FunFam" id="3.40.50.720:FF:000084">
    <property type="entry name" value="Short-chain dehydrogenase reductase"/>
    <property type="match status" value="1"/>
</dbReference>
<dbReference type="Pfam" id="PF13561">
    <property type="entry name" value="adh_short_C2"/>
    <property type="match status" value="1"/>
</dbReference>
<keyword evidence="4" id="KW-1185">Reference proteome</keyword>
<evidence type="ECO:0000256" key="1">
    <source>
        <dbReference type="ARBA" id="ARBA00006484"/>
    </source>
</evidence>
<dbReference type="RefSeq" id="WP_085446286.1">
    <property type="nucleotide sequence ID" value="NZ_LVJN01000021.1"/>
</dbReference>
<evidence type="ECO:0000313" key="3">
    <source>
        <dbReference type="EMBL" id="OSM00083.1"/>
    </source>
</evidence>
<dbReference type="PANTHER" id="PTHR43639:SF1">
    <property type="entry name" value="SHORT-CHAIN DEHYDROGENASE_REDUCTASE FAMILY PROTEIN"/>
    <property type="match status" value="1"/>
</dbReference>
<comment type="similarity">
    <text evidence="1">Belongs to the short-chain dehydrogenases/reductases (SDR) family.</text>
</comment>
<dbReference type="PANTHER" id="PTHR43639">
    <property type="entry name" value="OXIDOREDUCTASE, SHORT-CHAIN DEHYDROGENASE/REDUCTASE FAMILY (AFU_ORTHOLOGUE AFUA_5G02870)"/>
    <property type="match status" value="1"/>
</dbReference>
<evidence type="ECO:0000313" key="4">
    <source>
        <dbReference type="Proteomes" id="UP000194003"/>
    </source>
</evidence>
<dbReference type="STRING" id="1434232.MAIT1_00507"/>
<proteinExistence type="inferred from homology"/>
<evidence type="ECO:0000256" key="2">
    <source>
        <dbReference type="ARBA" id="ARBA00023002"/>
    </source>
</evidence>
<dbReference type="InterPro" id="IPR020904">
    <property type="entry name" value="Sc_DH/Rdtase_CS"/>
</dbReference>
<dbReference type="AlphaFoldDB" id="A0A1Y2K015"/>
<sequence>MNPQGHVALVTGAGKRLGLAIARALAQAGASIAIHYGTSEAGARGLYDEITAQGGRAALLQADLGDPKQAEGLIERARAALGPVRILVNSAAIIETGTLTEADDDQWRRHMAINLESPFRLMRAFARQWSSQHGGDLPSDQPGRIVNILDMRVVRPHAGHSAYNVAKGGLWNLTQTAALELAPQITVNAVGPGPILQAPGESAEAFAQVVAATPRGRAGTPEEIAQAALYLIGQDYITGEIICVDGGERL</sequence>
<dbReference type="Proteomes" id="UP000194003">
    <property type="component" value="Unassembled WGS sequence"/>
</dbReference>
<dbReference type="OrthoDB" id="9786360at2"/>
<accession>A0A1Y2K015</accession>
<dbReference type="SUPFAM" id="SSF51735">
    <property type="entry name" value="NAD(P)-binding Rossmann-fold domains"/>
    <property type="match status" value="1"/>
</dbReference>
<dbReference type="PRINTS" id="PR00081">
    <property type="entry name" value="GDHRDH"/>
</dbReference>
<protein>
    <submittedName>
        <fullName evidence="3">Putative short-chain dehydrogenase/reductase SDR</fullName>
    </submittedName>
</protein>